<evidence type="ECO:0000313" key="4">
    <source>
        <dbReference type="EMBL" id="MBR7831854.1"/>
    </source>
</evidence>
<name>A0A941ILL4_9ACTN</name>
<accession>A0A941ILL4</accession>
<gene>
    <name evidence="4" type="ORF">KDL01_01195</name>
</gene>
<protein>
    <submittedName>
        <fullName evidence="4">NAD(P)H-dependent oxidoreductase</fullName>
    </submittedName>
</protein>
<dbReference type="InterPro" id="IPR003680">
    <property type="entry name" value="Flavodoxin_fold"/>
</dbReference>
<dbReference type="RefSeq" id="WP_212526387.1">
    <property type="nucleotide sequence ID" value="NZ_JAGSOG010000003.1"/>
</dbReference>
<dbReference type="GO" id="GO:0003955">
    <property type="term" value="F:NAD(P)H dehydrogenase (quinone) activity"/>
    <property type="evidence" value="ECO:0007669"/>
    <property type="project" value="TreeGrafter"/>
</dbReference>
<dbReference type="AlphaFoldDB" id="A0A941ILL4"/>
<keyword evidence="5" id="KW-1185">Reference proteome</keyword>
<comment type="caution">
    <text evidence="4">The sequence shown here is derived from an EMBL/GenBank/DDBJ whole genome shotgun (WGS) entry which is preliminary data.</text>
</comment>
<evidence type="ECO:0000256" key="2">
    <source>
        <dbReference type="ARBA" id="ARBA00023002"/>
    </source>
</evidence>
<evidence type="ECO:0000259" key="3">
    <source>
        <dbReference type="Pfam" id="PF02525"/>
    </source>
</evidence>
<reference evidence="4" key="1">
    <citation type="submission" date="2021-04" db="EMBL/GenBank/DDBJ databases">
        <title>Genome based classification of Actinospica acidithermotolerans sp. nov., an actinobacterium isolated from an Indonesian hot spring.</title>
        <authorList>
            <person name="Kusuma A.B."/>
            <person name="Putra K.E."/>
            <person name="Nafisah S."/>
            <person name="Loh J."/>
            <person name="Nouioui I."/>
            <person name="Goodfellow M."/>
        </authorList>
    </citation>
    <scope>NUCLEOTIDE SEQUENCE</scope>
    <source>
        <strain evidence="4">CSCA 57</strain>
    </source>
</reference>
<dbReference type="GO" id="GO:0005829">
    <property type="term" value="C:cytosol"/>
    <property type="evidence" value="ECO:0007669"/>
    <property type="project" value="TreeGrafter"/>
</dbReference>
<dbReference type="Pfam" id="PF02525">
    <property type="entry name" value="Flavodoxin_2"/>
    <property type="match status" value="1"/>
</dbReference>
<dbReference type="Proteomes" id="UP000675781">
    <property type="component" value="Unassembled WGS sequence"/>
</dbReference>
<sequence length="199" mass="21922">MSHVHVVYTHPGNRGFTREILDAFLGGLEEAGHTYTVSDLYVMGFRSELTAAEYERESGYRADAPVPDDVAAEQARLDAADAWVFVYPVWWADCPARLKGWFDRVWTVGFAYKGPGARVVDKALVLCTAGYSIAELEASGCYQAMKTVMLTDRIGQRARSSEFVVFGGSVPGKDANGAERWTVERDRHLAHAAALARSI</sequence>
<dbReference type="PANTHER" id="PTHR10204:SF34">
    <property type="entry name" value="NAD(P)H DEHYDROGENASE [QUINONE] 1 ISOFORM 1"/>
    <property type="match status" value="1"/>
</dbReference>
<evidence type="ECO:0000256" key="1">
    <source>
        <dbReference type="ARBA" id="ARBA00006252"/>
    </source>
</evidence>
<evidence type="ECO:0000313" key="5">
    <source>
        <dbReference type="Proteomes" id="UP000675781"/>
    </source>
</evidence>
<dbReference type="EMBL" id="JAGSOG010000003">
    <property type="protein sequence ID" value="MBR7831854.1"/>
    <property type="molecule type" value="Genomic_DNA"/>
</dbReference>
<dbReference type="PANTHER" id="PTHR10204">
    <property type="entry name" value="NAD P H OXIDOREDUCTASE-RELATED"/>
    <property type="match status" value="1"/>
</dbReference>
<organism evidence="4 5">
    <name type="scientific">Actinospica durhamensis</name>
    <dbReference type="NCBI Taxonomy" id="1508375"/>
    <lineage>
        <taxon>Bacteria</taxon>
        <taxon>Bacillati</taxon>
        <taxon>Actinomycetota</taxon>
        <taxon>Actinomycetes</taxon>
        <taxon>Catenulisporales</taxon>
        <taxon>Actinospicaceae</taxon>
        <taxon>Actinospica</taxon>
    </lineage>
</organism>
<keyword evidence="2" id="KW-0560">Oxidoreductase</keyword>
<dbReference type="InterPro" id="IPR029039">
    <property type="entry name" value="Flavoprotein-like_sf"/>
</dbReference>
<dbReference type="SUPFAM" id="SSF52218">
    <property type="entry name" value="Flavoproteins"/>
    <property type="match status" value="1"/>
</dbReference>
<dbReference type="Gene3D" id="3.40.50.360">
    <property type="match status" value="1"/>
</dbReference>
<dbReference type="InterPro" id="IPR051545">
    <property type="entry name" value="NAD(P)H_dehydrogenase_qn"/>
</dbReference>
<feature type="domain" description="Flavodoxin-like fold" evidence="3">
    <location>
        <begin position="3"/>
        <end position="135"/>
    </location>
</feature>
<proteinExistence type="inferred from homology"/>
<comment type="similarity">
    <text evidence="1">Belongs to the NAD(P)H dehydrogenase (quinone) family.</text>
</comment>